<dbReference type="PANTHER" id="PTHR42693:SF53">
    <property type="entry name" value="ENDO-4-O-SULFATASE"/>
    <property type="match status" value="1"/>
</dbReference>
<evidence type="ECO:0000256" key="3">
    <source>
        <dbReference type="SAM" id="MobiDB-lite"/>
    </source>
</evidence>
<dbReference type="AlphaFoldDB" id="A0A518D979"/>
<dbReference type="KEGG" id="pnd:Pla175_13970"/>
<dbReference type="InterPro" id="IPR050738">
    <property type="entry name" value="Sulfatase"/>
</dbReference>
<dbReference type="Pfam" id="PF00884">
    <property type="entry name" value="Sulfatase"/>
    <property type="match status" value="1"/>
</dbReference>
<dbReference type="Proteomes" id="UP000317429">
    <property type="component" value="Chromosome"/>
</dbReference>
<evidence type="ECO:0000259" key="5">
    <source>
        <dbReference type="Pfam" id="PF00884"/>
    </source>
</evidence>
<sequence precursor="true">MQRILSPPALHACLLAALFTGAVHADQPNLLFILTEDQGAQASHPAFADQHSAGVETPAMDAILRSGVAFTEAFVATPVCSASKAAIYTGLYGHANGVRQNTVNYFKPAEQIRPSEKGMTLYRKAAVVAGTPTLVTLLKQAGYHAGVTGKLHIGPNELFPYDDWLKPATAGSVETITANARSAGKPWFILLNVSDPHRVFGAPDRVDPADVDVPGQFPDTPTARKEWAAYLSDVERADDKIAGVLELLKKQGEFEDTIVVFLGDHGPGLHRGKMSPYDFGMRTVMGIAGPGLRQDALCGQPVCTIDLLPTLLELLGIAAPQRLHGVSLAGLLKQAPAEGAAPPHAYVVGEVSSSQVSNAGIQERTIFDGRYRLVYREKINAPCQVNVDLWWDDYGKTGNAPTYSEIIARRTEFPDKFRLLAKVNNGQFQTKPPQFELYDQSAGDVDNLKNLADRSDLQATQNRLFAALRRWAIETDDRDTSLQTVGGYGEEVSDDFDAFKVHHNGRPQERVVYLGKEGWLSDDPDWTARRGEGFEFDGGELVAKAPGETTLATHDAPEATPGQSFRASLRVRVDGPESTAGLVFGWQDDANYYVFQAETTADPQSSSVRLRRVRDNQSETVKTLTGHAGTSDLSVSYNPTEALLSLNSSSAGGSSSTAFRLKQPLLPGGRFGVAAAGNGEARFDRFEVRVEMAFGRPGDFDGDGFLDDADLALLRAAYGPSAGLSSQFNLALPDDVIDDADARAWQTELKPAVESARRSQAVRDVTTTSALQGKP</sequence>
<dbReference type="PANTHER" id="PTHR42693">
    <property type="entry name" value="ARYLSULFATASE FAMILY MEMBER"/>
    <property type="match status" value="1"/>
</dbReference>
<evidence type="ECO:0000256" key="1">
    <source>
        <dbReference type="ARBA" id="ARBA00008779"/>
    </source>
</evidence>
<feature type="domain" description="Sulfatase N-terminal" evidence="5">
    <location>
        <begin position="28"/>
        <end position="317"/>
    </location>
</feature>
<dbReference type="SUPFAM" id="SSF53649">
    <property type="entry name" value="Alkaline phosphatase-like"/>
    <property type="match status" value="1"/>
</dbReference>
<dbReference type="EMBL" id="CP036291">
    <property type="protein sequence ID" value="QDU88027.1"/>
    <property type="molecule type" value="Genomic_DNA"/>
</dbReference>
<dbReference type="PROSITE" id="PS00018">
    <property type="entry name" value="EF_HAND_1"/>
    <property type="match status" value="1"/>
</dbReference>
<reference evidence="6 7" key="1">
    <citation type="submission" date="2019-02" db="EMBL/GenBank/DDBJ databases">
        <title>Deep-cultivation of Planctomycetes and their phenomic and genomic characterization uncovers novel biology.</title>
        <authorList>
            <person name="Wiegand S."/>
            <person name="Jogler M."/>
            <person name="Boedeker C."/>
            <person name="Pinto D."/>
            <person name="Vollmers J."/>
            <person name="Rivas-Marin E."/>
            <person name="Kohn T."/>
            <person name="Peeters S.H."/>
            <person name="Heuer A."/>
            <person name="Rast P."/>
            <person name="Oberbeckmann S."/>
            <person name="Bunk B."/>
            <person name="Jeske O."/>
            <person name="Meyerdierks A."/>
            <person name="Storesund J.E."/>
            <person name="Kallscheuer N."/>
            <person name="Luecker S."/>
            <person name="Lage O.M."/>
            <person name="Pohl T."/>
            <person name="Merkel B.J."/>
            <person name="Hornburger P."/>
            <person name="Mueller R.-W."/>
            <person name="Bruemmer F."/>
            <person name="Labrenz M."/>
            <person name="Spormann A.M."/>
            <person name="Op den Camp H."/>
            <person name="Overmann J."/>
            <person name="Amann R."/>
            <person name="Jetten M.S.M."/>
            <person name="Mascher T."/>
            <person name="Medema M.H."/>
            <person name="Devos D.P."/>
            <person name="Kaster A.-K."/>
            <person name="Ovreas L."/>
            <person name="Rohde M."/>
            <person name="Galperin M.Y."/>
            <person name="Jogler C."/>
        </authorList>
    </citation>
    <scope>NUCLEOTIDE SEQUENCE [LARGE SCALE GENOMIC DNA]</scope>
    <source>
        <strain evidence="6 7">Pla175</strain>
    </source>
</reference>
<dbReference type="GO" id="GO:0047753">
    <property type="term" value="F:choline-sulfatase activity"/>
    <property type="evidence" value="ECO:0007669"/>
    <property type="project" value="UniProtKB-EC"/>
</dbReference>
<evidence type="ECO:0000256" key="4">
    <source>
        <dbReference type="SAM" id="SignalP"/>
    </source>
</evidence>
<proteinExistence type="inferred from homology"/>
<feature type="signal peptide" evidence="4">
    <location>
        <begin position="1"/>
        <end position="25"/>
    </location>
</feature>
<evidence type="ECO:0000313" key="6">
    <source>
        <dbReference type="EMBL" id="QDU88027.1"/>
    </source>
</evidence>
<gene>
    <name evidence="6" type="primary">betC_6</name>
    <name evidence="6" type="ORF">Pla175_13970</name>
</gene>
<feature type="chain" id="PRO_5022239430" evidence="4">
    <location>
        <begin position="26"/>
        <end position="775"/>
    </location>
</feature>
<dbReference type="InterPro" id="IPR018247">
    <property type="entry name" value="EF_Hand_1_Ca_BS"/>
</dbReference>
<dbReference type="InterPro" id="IPR017850">
    <property type="entry name" value="Alkaline_phosphatase_core_sf"/>
</dbReference>
<keyword evidence="2 6" id="KW-0378">Hydrolase</keyword>
<evidence type="ECO:0000313" key="7">
    <source>
        <dbReference type="Proteomes" id="UP000317429"/>
    </source>
</evidence>
<dbReference type="EC" id="3.1.6.6" evidence="6"/>
<dbReference type="OrthoDB" id="9762324at2"/>
<accession>A0A518D979</accession>
<organism evidence="6 7">
    <name type="scientific">Pirellulimonas nuda</name>
    <dbReference type="NCBI Taxonomy" id="2528009"/>
    <lineage>
        <taxon>Bacteria</taxon>
        <taxon>Pseudomonadati</taxon>
        <taxon>Planctomycetota</taxon>
        <taxon>Planctomycetia</taxon>
        <taxon>Pirellulales</taxon>
        <taxon>Lacipirellulaceae</taxon>
        <taxon>Pirellulimonas</taxon>
    </lineage>
</organism>
<keyword evidence="7" id="KW-1185">Reference proteome</keyword>
<name>A0A518D979_9BACT</name>
<feature type="region of interest" description="Disordered" evidence="3">
    <location>
        <begin position="756"/>
        <end position="775"/>
    </location>
</feature>
<evidence type="ECO:0000256" key="2">
    <source>
        <dbReference type="ARBA" id="ARBA00022801"/>
    </source>
</evidence>
<keyword evidence="4" id="KW-0732">Signal</keyword>
<dbReference type="InterPro" id="IPR000917">
    <property type="entry name" value="Sulfatase_N"/>
</dbReference>
<dbReference type="Gene3D" id="3.40.720.10">
    <property type="entry name" value="Alkaline Phosphatase, subunit A"/>
    <property type="match status" value="1"/>
</dbReference>
<dbReference type="RefSeq" id="WP_145282506.1">
    <property type="nucleotide sequence ID" value="NZ_CP036291.1"/>
</dbReference>
<comment type="similarity">
    <text evidence="1">Belongs to the sulfatase family.</text>
</comment>
<dbReference type="GO" id="GO:0004065">
    <property type="term" value="F:arylsulfatase activity"/>
    <property type="evidence" value="ECO:0007669"/>
    <property type="project" value="TreeGrafter"/>
</dbReference>
<protein>
    <submittedName>
        <fullName evidence="6">Choline-sulfatase</fullName>
        <ecNumber evidence="6">3.1.6.6</ecNumber>
    </submittedName>
</protein>
<feature type="compositionally biased region" description="Polar residues" evidence="3">
    <location>
        <begin position="765"/>
        <end position="775"/>
    </location>
</feature>
<dbReference type="Gene3D" id="2.60.120.560">
    <property type="entry name" value="Exo-inulinase, domain 1"/>
    <property type="match status" value="1"/>
</dbReference>